<dbReference type="KEGG" id="nde:NIDE3539"/>
<dbReference type="AlphaFoldDB" id="D8PIY7"/>
<proteinExistence type="predicted"/>
<organism evidence="2 3">
    <name type="scientific">Nitrospira defluvii</name>
    <dbReference type="NCBI Taxonomy" id="330214"/>
    <lineage>
        <taxon>Bacteria</taxon>
        <taxon>Pseudomonadati</taxon>
        <taxon>Nitrospirota</taxon>
        <taxon>Nitrospiria</taxon>
        <taxon>Nitrospirales</taxon>
        <taxon>Nitrospiraceae</taxon>
        <taxon>Nitrospira</taxon>
    </lineage>
</organism>
<evidence type="ECO:0000313" key="2">
    <source>
        <dbReference type="EMBL" id="CBK43224.1"/>
    </source>
</evidence>
<evidence type="ECO:0000313" key="3">
    <source>
        <dbReference type="Proteomes" id="UP000001660"/>
    </source>
</evidence>
<reference evidence="2 3" key="1">
    <citation type="journal article" date="2010" name="Proc. Natl. Acad. Sci. U.S.A.">
        <title>A Nitrospira metagenome illuminates the physiology and evolution of globally important nitrite-oxidizing bacteria.</title>
        <authorList>
            <person name="Lucker S."/>
            <person name="Wagner M."/>
            <person name="Maixner F."/>
            <person name="Pelletier E."/>
            <person name="Koch H."/>
            <person name="Vacherie B."/>
            <person name="Rattei T."/>
            <person name="Sinninghe Damste J."/>
            <person name="Spieck E."/>
            <person name="Le Paslier D."/>
            <person name="Daims H."/>
        </authorList>
    </citation>
    <scope>NUCLEOTIDE SEQUENCE [LARGE SCALE GENOMIC DNA]</scope>
</reference>
<keyword evidence="3" id="KW-1185">Reference proteome</keyword>
<accession>D8PIY7</accession>
<dbReference type="HOGENOM" id="CLU_2421514_0_0_0"/>
<dbReference type="STRING" id="330214.NIDE3539"/>
<dbReference type="EMBL" id="FP929003">
    <property type="protein sequence ID" value="CBK43224.1"/>
    <property type="molecule type" value="Genomic_DNA"/>
</dbReference>
<name>D8PIY7_9BACT</name>
<protein>
    <submittedName>
        <fullName evidence="2">Uncharacterized protein</fullName>
    </submittedName>
</protein>
<dbReference type="Proteomes" id="UP000001660">
    <property type="component" value="Chromosome"/>
</dbReference>
<feature type="region of interest" description="Disordered" evidence="1">
    <location>
        <begin position="68"/>
        <end position="91"/>
    </location>
</feature>
<evidence type="ECO:0000256" key="1">
    <source>
        <dbReference type="SAM" id="MobiDB-lite"/>
    </source>
</evidence>
<feature type="compositionally biased region" description="Low complexity" evidence="1">
    <location>
        <begin position="81"/>
        <end position="91"/>
    </location>
</feature>
<gene>
    <name evidence="2" type="ORF">NIDE3539</name>
</gene>
<sequence length="91" mass="9686">MHVCRGILNPKTHGSGGCLNVRQIAGGGEKLRITDGVPSQRRKRQSKGRRLVSHGVLAMIADRTNVNGESAGIRTQDPRLKSSLSSISIAA</sequence>